<evidence type="ECO:0000256" key="4">
    <source>
        <dbReference type="ARBA" id="ARBA00023136"/>
    </source>
</evidence>
<comment type="caution">
    <text evidence="6">The sequence shown here is derived from an EMBL/GenBank/DDBJ whole genome shotgun (WGS) entry which is preliminary data.</text>
</comment>
<gene>
    <name evidence="5" type="primary">yciB</name>
    <name evidence="6" type="ORF">OMW55_04305</name>
</gene>
<keyword evidence="2 5" id="KW-0812">Transmembrane</keyword>
<evidence type="ECO:0000313" key="6">
    <source>
        <dbReference type="EMBL" id="MCW3797026.1"/>
    </source>
</evidence>
<dbReference type="NCBIfam" id="NF001323">
    <property type="entry name" value="PRK00259.1-1"/>
    <property type="match status" value="1"/>
</dbReference>
<dbReference type="NCBIfam" id="TIGR00997">
    <property type="entry name" value="ispZ"/>
    <property type="match status" value="1"/>
</dbReference>
<feature type="transmembrane region" description="Helical" evidence="5">
    <location>
        <begin position="171"/>
        <end position="190"/>
    </location>
</feature>
<evidence type="ECO:0000256" key="1">
    <source>
        <dbReference type="ARBA" id="ARBA00022475"/>
    </source>
</evidence>
<dbReference type="EMBL" id="JAPDOB010000001">
    <property type="protein sequence ID" value="MCW3797026.1"/>
    <property type="molecule type" value="Genomic_DNA"/>
</dbReference>
<dbReference type="HAMAP" id="MF_00189">
    <property type="entry name" value="YciB"/>
    <property type="match status" value="1"/>
</dbReference>
<keyword evidence="4 5" id="KW-0472">Membrane</keyword>
<comment type="similarity">
    <text evidence="5">Belongs to the YciB family.</text>
</comment>
<organism evidence="6 7">
    <name type="scientific">Sphingomonas arvum</name>
    <dbReference type="NCBI Taxonomy" id="2992113"/>
    <lineage>
        <taxon>Bacteria</taxon>
        <taxon>Pseudomonadati</taxon>
        <taxon>Pseudomonadota</taxon>
        <taxon>Alphaproteobacteria</taxon>
        <taxon>Sphingomonadales</taxon>
        <taxon>Sphingomonadaceae</taxon>
        <taxon>Sphingomonas</taxon>
    </lineage>
</organism>
<dbReference type="Proteomes" id="UP001526246">
    <property type="component" value="Unassembled WGS sequence"/>
</dbReference>
<feature type="transmembrane region" description="Helical" evidence="5">
    <location>
        <begin position="69"/>
        <end position="88"/>
    </location>
</feature>
<comment type="function">
    <text evidence="5">Plays a role in cell envelope biogenesis, maintenance of cell envelope integrity and membrane homeostasis.</text>
</comment>
<keyword evidence="1 5" id="KW-1003">Cell membrane</keyword>
<keyword evidence="7" id="KW-1185">Reference proteome</keyword>
<evidence type="ECO:0000256" key="3">
    <source>
        <dbReference type="ARBA" id="ARBA00022989"/>
    </source>
</evidence>
<evidence type="ECO:0000313" key="7">
    <source>
        <dbReference type="Proteomes" id="UP001526246"/>
    </source>
</evidence>
<feature type="transmembrane region" description="Helical" evidence="5">
    <location>
        <begin position="17"/>
        <end position="34"/>
    </location>
</feature>
<proteinExistence type="inferred from homology"/>
<dbReference type="RefSeq" id="WP_264881094.1">
    <property type="nucleotide sequence ID" value="NZ_JAPDOB010000001.1"/>
</dbReference>
<dbReference type="PANTHER" id="PTHR36917:SF1">
    <property type="entry name" value="INNER MEMBRANE-SPANNING PROTEIN YCIB"/>
    <property type="match status" value="1"/>
</dbReference>
<feature type="transmembrane region" description="Helical" evidence="5">
    <location>
        <begin position="100"/>
        <end position="120"/>
    </location>
</feature>
<comment type="subcellular location">
    <subcellularLocation>
        <location evidence="5">Cell inner membrane</location>
        <topology evidence="5">Multi-pass membrane protein</topology>
    </subcellularLocation>
</comment>
<feature type="transmembrane region" description="Helical" evidence="5">
    <location>
        <begin position="141"/>
        <end position="159"/>
    </location>
</feature>
<reference evidence="6 7" key="1">
    <citation type="submission" date="2022-10" db="EMBL/GenBank/DDBJ databases">
        <title>Sphingomonas sp.</title>
        <authorList>
            <person name="Jin C."/>
        </authorList>
    </citation>
    <scope>NUCLEOTIDE SEQUENCE [LARGE SCALE GENOMIC DNA]</scope>
    <source>
        <strain evidence="6 7">BN140010</strain>
    </source>
</reference>
<sequence length="208" mass="23023">MSTAPTPRQEPAGASKLLIDLGPLLVFFVANYLAPVDPLLKIFVATGAFMVAMVAAMIYSAIRFRHISPLLWFSGVMVVVLGGLTLWLHNETFIKLKPTIYYLLVSGLLGFGLWSGRPLLKTVLGSAYPGLDEDGWRKLTRNWALFFLFMAGLNEAVWRNSSTDFWVGFKLWGAIPLTFLFAALNIPMLLKHGLRRADAEPAEPGPVE</sequence>
<protein>
    <recommendedName>
        <fullName evidence="5">Inner membrane-spanning protein YciB</fullName>
    </recommendedName>
</protein>
<dbReference type="Pfam" id="PF04279">
    <property type="entry name" value="IspA"/>
    <property type="match status" value="1"/>
</dbReference>
<dbReference type="PANTHER" id="PTHR36917">
    <property type="entry name" value="INTRACELLULAR SEPTATION PROTEIN A-RELATED"/>
    <property type="match status" value="1"/>
</dbReference>
<feature type="transmembrane region" description="Helical" evidence="5">
    <location>
        <begin position="40"/>
        <end position="62"/>
    </location>
</feature>
<evidence type="ECO:0000256" key="5">
    <source>
        <dbReference type="HAMAP-Rule" id="MF_00189"/>
    </source>
</evidence>
<name>A0ABT3JDA9_9SPHN</name>
<keyword evidence="5" id="KW-0997">Cell inner membrane</keyword>
<evidence type="ECO:0000256" key="2">
    <source>
        <dbReference type="ARBA" id="ARBA00022692"/>
    </source>
</evidence>
<keyword evidence="3 5" id="KW-1133">Transmembrane helix</keyword>
<accession>A0ABT3JDA9</accession>
<dbReference type="InterPro" id="IPR006008">
    <property type="entry name" value="YciB"/>
</dbReference>